<dbReference type="RefSeq" id="WP_186922620.1">
    <property type="nucleotide sequence ID" value="NZ_JACOFW010000008.1"/>
</dbReference>
<dbReference type="Gene3D" id="3.40.50.10610">
    <property type="entry name" value="ABC-type transport auxiliary lipoprotein component"/>
    <property type="match status" value="1"/>
</dbReference>
<evidence type="ECO:0000313" key="3">
    <source>
        <dbReference type="Proteomes" id="UP000648257"/>
    </source>
</evidence>
<dbReference type="InterPro" id="IPR032386">
    <property type="entry name" value="FlgT_M"/>
</dbReference>
<sequence length="326" mass="35645">MGPREKFVFALPLLTTLKGTFVASMIVLAGVTQIGCGLFGKPAPAPLPEQRVLKKKVVMTGFAVNVPAQVQDMDDIAQGIPRELLSRLERSGNFIVRQSKDLLSYDLKQEAPTAKLVKQVAAENDAQFVIAGEIRSAGVRSDKRYFGLWESRSRHIEIEFAIYDGITGAFLQRHHLYRPSEDDSKVGRDKPFGSVAFYATNYGKAIDSILEESVAWIRKDLSGFPMIVKIIQVNGKRLMVDAGATSSLVAGDTGLVVSDYDELPVLGMTAIQARPIYYGTPQASMGKLTINQSQLQFSLGELEGEGNIGTVKVKVGDYVRFDGVKP</sequence>
<dbReference type="EMBL" id="JACOFW010000008">
    <property type="protein sequence ID" value="MBC3807532.1"/>
    <property type="molecule type" value="Genomic_DNA"/>
</dbReference>
<evidence type="ECO:0000259" key="1">
    <source>
        <dbReference type="Pfam" id="PF16539"/>
    </source>
</evidence>
<gene>
    <name evidence="2" type="ORF">H8K52_09265</name>
</gene>
<feature type="domain" description="Flagellar assembly protein T middle" evidence="1">
    <location>
        <begin position="52"/>
        <end position="175"/>
    </location>
</feature>
<keyword evidence="3" id="KW-1185">Reference proteome</keyword>
<proteinExistence type="predicted"/>
<evidence type="ECO:0000313" key="2">
    <source>
        <dbReference type="EMBL" id="MBC3807532.1"/>
    </source>
</evidence>
<dbReference type="Proteomes" id="UP000648257">
    <property type="component" value="Unassembled WGS sequence"/>
</dbReference>
<protein>
    <recommendedName>
        <fullName evidence="1">Flagellar assembly protein T middle domain-containing protein</fullName>
    </recommendedName>
</protein>
<comment type="caution">
    <text evidence="2">The sequence shown here is derived from an EMBL/GenBank/DDBJ whole genome shotgun (WGS) entry which is preliminary data.</text>
</comment>
<reference evidence="2 3" key="1">
    <citation type="submission" date="2020-08" db="EMBL/GenBank/DDBJ databases">
        <title>Novel species isolated from subtropical streams in China.</title>
        <authorList>
            <person name="Lu H."/>
        </authorList>
    </citation>
    <scope>NUCLEOTIDE SEQUENCE [LARGE SCALE GENOMIC DNA]</scope>
    <source>
        <strain evidence="2 3">KACC 16656</strain>
    </source>
</reference>
<dbReference type="Pfam" id="PF16539">
    <property type="entry name" value="FlgT_M"/>
    <property type="match status" value="1"/>
</dbReference>
<accession>A0ABR6X3L7</accession>
<organism evidence="2 3">
    <name type="scientific">Undibacterium seohonense</name>
    <dbReference type="NCBI Taxonomy" id="1344950"/>
    <lineage>
        <taxon>Bacteria</taxon>
        <taxon>Pseudomonadati</taxon>
        <taxon>Pseudomonadota</taxon>
        <taxon>Betaproteobacteria</taxon>
        <taxon>Burkholderiales</taxon>
        <taxon>Oxalobacteraceae</taxon>
        <taxon>Undibacterium</taxon>
    </lineage>
</organism>
<name>A0ABR6X3L7_9BURK</name>